<dbReference type="Gene3D" id="3.40.50.980">
    <property type="match status" value="2"/>
</dbReference>
<dbReference type="InterPro" id="IPR045851">
    <property type="entry name" value="AMP-bd_C_sf"/>
</dbReference>
<dbReference type="GO" id="GO:0016779">
    <property type="term" value="F:nucleotidyltransferase activity"/>
    <property type="evidence" value="ECO:0007669"/>
    <property type="project" value="UniProtKB-KW"/>
</dbReference>
<evidence type="ECO:0000259" key="4">
    <source>
        <dbReference type="Pfam" id="PF00501"/>
    </source>
</evidence>
<dbReference type="GO" id="GO:0006631">
    <property type="term" value="P:fatty acid metabolic process"/>
    <property type="evidence" value="ECO:0007669"/>
    <property type="project" value="TreeGrafter"/>
</dbReference>
<dbReference type="GO" id="GO:0031956">
    <property type="term" value="F:medium-chain fatty acid-CoA ligase activity"/>
    <property type="evidence" value="ECO:0007669"/>
    <property type="project" value="TreeGrafter"/>
</dbReference>
<dbReference type="FunFam" id="2.30.38.10:FF:000003">
    <property type="entry name" value="Vibriobactin-specific 2,3-dihydroxybenzoate-AMP ligase"/>
    <property type="match status" value="1"/>
</dbReference>
<comment type="pathway">
    <text evidence="1">Siderophore biosynthesis.</text>
</comment>
<keyword evidence="7" id="KW-1185">Reference proteome</keyword>
<organism evidence="6 7">
    <name type="scientific">Lampropedia aestuarii</name>
    <dbReference type="NCBI Taxonomy" id="2562762"/>
    <lineage>
        <taxon>Bacteria</taxon>
        <taxon>Pseudomonadati</taxon>
        <taxon>Pseudomonadota</taxon>
        <taxon>Betaproteobacteria</taxon>
        <taxon>Burkholderiales</taxon>
        <taxon>Comamonadaceae</taxon>
        <taxon>Lampropedia</taxon>
    </lineage>
</organism>
<dbReference type="Pfam" id="PF13193">
    <property type="entry name" value="AMP-binding_C"/>
    <property type="match status" value="1"/>
</dbReference>
<feature type="domain" description="AMP-dependent synthetase/ligase" evidence="4">
    <location>
        <begin position="43"/>
        <end position="410"/>
    </location>
</feature>
<evidence type="ECO:0000256" key="3">
    <source>
        <dbReference type="ARBA" id="ARBA00022598"/>
    </source>
</evidence>
<evidence type="ECO:0000313" key="7">
    <source>
        <dbReference type="Proteomes" id="UP000306236"/>
    </source>
</evidence>
<dbReference type="PROSITE" id="PS00455">
    <property type="entry name" value="AMP_BINDING"/>
    <property type="match status" value="1"/>
</dbReference>
<comment type="similarity">
    <text evidence="2">Belongs to the ATP-dependent AMP-binding enzyme family.</text>
</comment>
<dbReference type="InterPro" id="IPR000873">
    <property type="entry name" value="AMP-dep_synth/lig_dom"/>
</dbReference>
<dbReference type="EC" id="2.7.7.58" evidence="6"/>
<evidence type="ECO:0000256" key="2">
    <source>
        <dbReference type="ARBA" id="ARBA00006432"/>
    </source>
</evidence>
<keyword evidence="6" id="KW-0808">Transferase</keyword>
<dbReference type="SUPFAM" id="SSF56801">
    <property type="entry name" value="Acetyl-CoA synthetase-like"/>
    <property type="match status" value="1"/>
</dbReference>
<dbReference type="AlphaFoldDB" id="A0A4S5BYL4"/>
<keyword evidence="3 6" id="KW-0436">Ligase</keyword>
<evidence type="ECO:0000256" key="1">
    <source>
        <dbReference type="ARBA" id="ARBA00004924"/>
    </source>
</evidence>
<evidence type="ECO:0000313" key="6">
    <source>
        <dbReference type="EMBL" id="THJ36411.1"/>
    </source>
</evidence>
<protein>
    <submittedName>
        <fullName evidence="6">2,3-dihydroxybenzoate-AMP ligase</fullName>
        <ecNumber evidence="6">2.7.7.58</ecNumber>
    </submittedName>
</protein>
<dbReference type="PANTHER" id="PTHR43201:SF5">
    <property type="entry name" value="MEDIUM-CHAIN ACYL-COA LIGASE ACSF2, MITOCHONDRIAL"/>
    <property type="match status" value="1"/>
</dbReference>
<dbReference type="Gene3D" id="2.30.38.10">
    <property type="entry name" value="Luciferase, Domain 3"/>
    <property type="match status" value="1"/>
</dbReference>
<dbReference type="Proteomes" id="UP000306236">
    <property type="component" value="Unassembled WGS sequence"/>
</dbReference>
<gene>
    <name evidence="6" type="primary">entE</name>
    <name evidence="6" type="ORF">E8K88_00430</name>
</gene>
<feature type="domain" description="AMP-binding enzyme C-terminal" evidence="5">
    <location>
        <begin position="461"/>
        <end position="537"/>
    </location>
</feature>
<sequence>MPQSSTSTSRHQYPLKQEWPAELVQKYREAGYWRGETMTGFLRHNASEFAERIAIAGFSGDQWQRWTYAQLWNKVETAAAGFLALGLQPGDRVVVQIGNMPEFYSTVFGLFRAGLIPVYALPAHRHTEIVHFARKAEASAYVTMQQYEQFDYRALAREVQAQCPALEHVVIIGEAQEFHAFHGFKAQPGLLPTQDADPQAVAFLQISGGSTGLSKLIPRTHDDYIYSFRASNEICNITERSVYMVALPAAHNFPMSSPGAFGALYAGAAVVLSPNPSPEAAFPLIAQEQVTAVGLVPPLALLWAQAAQSSAYALTSLQVVQVGGAKLTPEAARRVIGGLQCQLQQVFGMAEGLVNYTRLNDSEETIIGTQGRPISPGDEILVVDDHGHPLDSGKTGYLLTRGPYTLRAYHNDDAANARSFTEDGFYRTGDVVLRTAEGYLIVQGRATDHINRAGEKISAEEIEDHLLAHPQVFDATVVSVPDEFLGERSCAFIIAKAGEQPRAIELKQWFKTRGVAAFKIPDQIVFVDSFGTTAVGKTSRKELRATLRQNLLDAEKNAKDSHRQ</sequence>
<evidence type="ECO:0000259" key="5">
    <source>
        <dbReference type="Pfam" id="PF13193"/>
    </source>
</evidence>
<dbReference type="RefSeq" id="WP_136404670.1">
    <property type="nucleotide sequence ID" value="NZ_JARXRQ010000004.1"/>
</dbReference>
<reference evidence="6 7" key="1">
    <citation type="submission" date="2019-04" db="EMBL/GenBank/DDBJ databases">
        <title>Lampropedia sp YIM MLB12 draf genome.</title>
        <authorList>
            <person name="Wang Y.-X."/>
        </authorList>
    </citation>
    <scope>NUCLEOTIDE SEQUENCE [LARGE SCALE GENOMIC DNA]</scope>
    <source>
        <strain evidence="6 7">YIM MLB12</strain>
    </source>
</reference>
<dbReference type="Gene3D" id="3.30.300.30">
    <property type="match status" value="1"/>
</dbReference>
<dbReference type="PANTHER" id="PTHR43201">
    <property type="entry name" value="ACYL-COA SYNTHETASE"/>
    <property type="match status" value="1"/>
</dbReference>
<dbReference type="InterPro" id="IPR020845">
    <property type="entry name" value="AMP-binding_CS"/>
</dbReference>
<proteinExistence type="inferred from homology"/>
<comment type="caution">
    <text evidence="6">The sequence shown here is derived from an EMBL/GenBank/DDBJ whole genome shotgun (WGS) entry which is preliminary data.</text>
</comment>
<name>A0A4S5BYL4_9BURK</name>
<dbReference type="FunFam" id="3.30.300.30:FF:000008">
    <property type="entry name" value="2,3-dihydroxybenzoate-AMP ligase"/>
    <property type="match status" value="1"/>
</dbReference>
<dbReference type="InterPro" id="IPR025110">
    <property type="entry name" value="AMP-bd_C"/>
</dbReference>
<dbReference type="OrthoDB" id="9766486at2"/>
<accession>A0A4S5BYL4</accession>
<dbReference type="EMBL" id="SSWX01000001">
    <property type="protein sequence ID" value="THJ36411.1"/>
    <property type="molecule type" value="Genomic_DNA"/>
</dbReference>
<dbReference type="Pfam" id="PF00501">
    <property type="entry name" value="AMP-binding"/>
    <property type="match status" value="1"/>
</dbReference>
<keyword evidence="6" id="KW-0548">Nucleotidyltransferase</keyword>